<dbReference type="PANTHER" id="PTHR12802">
    <property type="entry name" value="SWI/SNF COMPLEX-RELATED"/>
    <property type="match status" value="1"/>
</dbReference>
<name>A0A8S1NJ55_PARPR</name>
<dbReference type="Proteomes" id="UP000688137">
    <property type="component" value="Unassembled WGS sequence"/>
</dbReference>
<dbReference type="PANTHER" id="PTHR12802:SF155">
    <property type="entry name" value="DEUBIQUITINASE MYSM1"/>
    <property type="match status" value="1"/>
</dbReference>
<dbReference type="SMART" id="SM00717">
    <property type="entry name" value="SANT"/>
    <property type="match status" value="1"/>
</dbReference>
<dbReference type="EMBL" id="CAJJDM010000093">
    <property type="protein sequence ID" value="CAD8092370.1"/>
    <property type="molecule type" value="Genomic_DNA"/>
</dbReference>
<evidence type="ECO:0000313" key="3">
    <source>
        <dbReference type="EMBL" id="CAD8092370.1"/>
    </source>
</evidence>
<reference evidence="3" key="1">
    <citation type="submission" date="2021-01" db="EMBL/GenBank/DDBJ databases">
        <authorList>
            <consortium name="Genoscope - CEA"/>
            <person name="William W."/>
        </authorList>
    </citation>
    <scope>NUCLEOTIDE SEQUENCE</scope>
</reference>
<keyword evidence="1" id="KW-0539">Nucleus</keyword>
<dbReference type="InterPro" id="IPR001005">
    <property type="entry name" value="SANT/Myb"/>
</dbReference>
<protein>
    <recommendedName>
        <fullName evidence="2">Myb-like domain-containing protein</fullName>
    </recommendedName>
</protein>
<accession>A0A8S1NJ55</accession>
<sequence length="177" mass="21120">MNPDLMCNLYSQAQYYQPYIYFPHQQFFQYMILQKQTSTMPIPSQKYDTPIFLNNGITQQSIESPNMTKTLQNNHLTEVDFEHQEKCSSIQDESQSRVNGHWTKQEHLLYLEFVKNHESILRSKYDKKSKKIFKLMSQYIPTRTATQCRSHHQKFNPLTKSKKKCRQTNKIPTVIHP</sequence>
<organism evidence="3 4">
    <name type="scientific">Paramecium primaurelia</name>
    <dbReference type="NCBI Taxonomy" id="5886"/>
    <lineage>
        <taxon>Eukaryota</taxon>
        <taxon>Sar</taxon>
        <taxon>Alveolata</taxon>
        <taxon>Ciliophora</taxon>
        <taxon>Intramacronucleata</taxon>
        <taxon>Oligohymenophorea</taxon>
        <taxon>Peniculida</taxon>
        <taxon>Parameciidae</taxon>
        <taxon>Paramecium</taxon>
    </lineage>
</organism>
<evidence type="ECO:0000256" key="1">
    <source>
        <dbReference type="ARBA" id="ARBA00023242"/>
    </source>
</evidence>
<evidence type="ECO:0000259" key="2">
    <source>
        <dbReference type="SMART" id="SM00717"/>
    </source>
</evidence>
<feature type="domain" description="Myb-like" evidence="2">
    <location>
        <begin position="98"/>
        <end position="158"/>
    </location>
</feature>
<dbReference type="OMA" id="IESPNMT"/>
<dbReference type="AlphaFoldDB" id="A0A8S1NJ55"/>
<proteinExistence type="predicted"/>
<gene>
    <name evidence="3" type="ORF">PPRIM_AZ9-3.1.T0900153</name>
</gene>
<comment type="caution">
    <text evidence="3">The sequence shown here is derived from an EMBL/GenBank/DDBJ whole genome shotgun (WGS) entry which is preliminary data.</text>
</comment>
<keyword evidence="4" id="KW-1185">Reference proteome</keyword>
<evidence type="ECO:0000313" key="4">
    <source>
        <dbReference type="Proteomes" id="UP000688137"/>
    </source>
</evidence>
<dbReference type="CDD" id="cd00167">
    <property type="entry name" value="SANT"/>
    <property type="match status" value="1"/>
</dbReference>
<dbReference type="Pfam" id="PF00249">
    <property type="entry name" value="Myb_DNA-binding"/>
    <property type="match status" value="1"/>
</dbReference>